<evidence type="ECO:0000313" key="2">
    <source>
        <dbReference type="EMBL" id="KAK2102457.1"/>
    </source>
</evidence>
<name>A0ABQ9V1W1_SAGOE</name>
<proteinExistence type="predicted"/>
<feature type="transmembrane region" description="Helical" evidence="1">
    <location>
        <begin position="24"/>
        <end position="46"/>
    </location>
</feature>
<evidence type="ECO:0000256" key="1">
    <source>
        <dbReference type="SAM" id="Phobius"/>
    </source>
</evidence>
<evidence type="ECO:0000313" key="3">
    <source>
        <dbReference type="Proteomes" id="UP001266305"/>
    </source>
</evidence>
<comment type="caution">
    <text evidence="2">The sequence shown here is derived from an EMBL/GenBank/DDBJ whole genome shotgun (WGS) entry which is preliminary data.</text>
</comment>
<dbReference type="EMBL" id="JASSZA010000009">
    <property type="protein sequence ID" value="KAK2102457.1"/>
    <property type="molecule type" value="Genomic_DNA"/>
</dbReference>
<dbReference type="PANTHER" id="PTHR23319">
    <property type="entry name" value="GRAM DOMAIN CONTAINING 1B, ISOFORM E"/>
    <property type="match status" value="1"/>
</dbReference>
<reference evidence="2 3" key="1">
    <citation type="submission" date="2023-05" db="EMBL/GenBank/DDBJ databases">
        <title>B98-5 Cell Line De Novo Hybrid Assembly: An Optical Mapping Approach.</title>
        <authorList>
            <person name="Kananen K."/>
            <person name="Auerbach J.A."/>
            <person name="Kautto E."/>
            <person name="Blachly J.S."/>
        </authorList>
    </citation>
    <scope>NUCLEOTIDE SEQUENCE [LARGE SCALE GENOMIC DNA]</scope>
    <source>
        <strain evidence="2">B95-8</strain>
        <tissue evidence="2">Cell line</tissue>
    </source>
</reference>
<keyword evidence="3" id="KW-1185">Reference proteome</keyword>
<organism evidence="2 3">
    <name type="scientific">Saguinus oedipus</name>
    <name type="common">Cotton-top tamarin</name>
    <name type="synonym">Oedipomidas oedipus</name>
    <dbReference type="NCBI Taxonomy" id="9490"/>
    <lineage>
        <taxon>Eukaryota</taxon>
        <taxon>Metazoa</taxon>
        <taxon>Chordata</taxon>
        <taxon>Craniata</taxon>
        <taxon>Vertebrata</taxon>
        <taxon>Euteleostomi</taxon>
        <taxon>Mammalia</taxon>
        <taxon>Eutheria</taxon>
        <taxon>Euarchontoglires</taxon>
        <taxon>Primates</taxon>
        <taxon>Haplorrhini</taxon>
        <taxon>Platyrrhini</taxon>
        <taxon>Cebidae</taxon>
        <taxon>Callitrichinae</taxon>
        <taxon>Saguinus</taxon>
    </lineage>
</organism>
<protein>
    <submittedName>
        <fullName evidence="2">Protein Aster-A</fullName>
    </submittedName>
</protein>
<dbReference type="InterPro" id="IPR051482">
    <property type="entry name" value="Cholesterol_transport"/>
</dbReference>
<dbReference type="PANTHER" id="PTHR23319:SF8">
    <property type="entry name" value="PROTEIN ASTER-A"/>
    <property type="match status" value="1"/>
</dbReference>
<keyword evidence="1" id="KW-0812">Transmembrane</keyword>
<accession>A0ABQ9V1W1</accession>
<gene>
    <name evidence="2" type="primary">GRAMD1A_5</name>
    <name evidence="2" type="ORF">P7K49_020124</name>
</gene>
<dbReference type="Proteomes" id="UP001266305">
    <property type="component" value="Unassembled WGS sequence"/>
</dbReference>
<sequence>MHTSGSLSSRFSEPSVDQDPRAGIPSALVLLSTVLILIALNVLLFYRLWSPERTAHTFESWHSLALAKGKIPQTATGWAEILTLQKQFHSMEVHKWRQILWASVELLDEMKFSLEKLHQGITVSDPPFDAQPRPDDSFS</sequence>
<keyword evidence="1" id="KW-0472">Membrane</keyword>
<keyword evidence="1" id="KW-1133">Transmembrane helix</keyword>